<proteinExistence type="predicted"/>
<gene>
    <name evidence="1" type="ORF">GLE_0658</name>
</gene>
<evidence type="ECO:0000313" key="2">
    <source>
        <dbReference type="Proteomes" id="UP000061569"/>
    </source>
</evidence>
<sequence>MNEVSSSRRRRWGKMKRMFALWEGFRPDAFISGRGDPRHKHRD</sequence>
<dbReference type="AlphaFoldDB" id="A0A0S2DBX4"/>
<dbReference type="EMBL" id="CP013140">
    <property type="protein sequence ID" value="ALN56016.1"/>
    <property type="molecule type" value="Genomic_DNA"/>
</dbReference>
<protein>
    <submittedName>
        <fullName evidence="1">Uncharacterized protein</fullName>
    </submittedName>
</protein>
<dbReference type="KEGG" id="lez:GLE_0658"/>
<dbReference type="PATRIC" id="fig|69.6.peg.647"/>
<dbReference type="Proteomes" id="UP000061569">
    <property type="component" value="Chromosome"/>
</dbReference>
<accession>A0A0S2DBX4</accession>
<name>A0A0S2DBX4_LYSEN</name>
<evidence type="ECO:0000313" key="1">
    <source>
        <dbReference type="EMBL" id="ALN56016.1"/>
    </source>
</evidence>
<organism evidence="1 2">
    <name type="scientific">Lysobacter enzymogenes</name>
    <dbReference type="NCBI Taxonomy" id="69"/>
    <lineage>
        <taxon>Bacteria</taxon>
        <taxon>Pseudomonadati</taxon>
        <taxon>Pseudomonadota</taxon>
        <taxon>Gammaproteobacteria</taxon>
        <taxon>Lysobacterales</taxon>
        <taxon>Lysobacteraceae</taxon>
        <taxon>Lysobacter</taxon>
    </lineage>
</organism>
<reference evidence="1 2" key="1">
    <citation type="submission" date="2015-11" db="EMBL/GenBank/DDBJ databases">
        <title>Genome sequences of Lysobacter enzymogenes strain C3 and Lysobacter antibioticus ATCC 29479.</title>
        <authorList>
            <person name="Kobayashi D.Y."/>
        </authorList>
    </citation>
    <scope>NUCLEOTIDE SEQUENCE [LARGE SCALE GENOMIC DNA]</scope>
    <source>
        <strain evidence="1 2">C3</strain>
    </source>
</reference>